<dbReference type="AlphaFoldDB" id="A0A2H0BUA5"/>
<dbReference type="Proteomes" id="UP000231246">
    <property type="component" value="Unassembled WGS sequence"/>
</dbReference>
<proteinExistence type="predicted"/>
<dbReference type="PANTHER" id="PTHR33383">
    <property type="entry name" value="MEMBRANE PROTEIN INSERTION EFFICIENCY FACTOR-RELATED"/>
    <property type="match status" value="1"/>
</dbReference>
<dbReference type="NCBIfam" id="TIGR00278">
    <property type="entry name" value="membrane protein insertion efficiency factor YidD"/>
    <property type="match status" value="1"/>
</dbReference>
<dbReference type="PANTHER" id="PTHR33383:SF1">
    <property type="entry name" value="MEMBRANE PROTEIN INSERTION EFFICIENCY FACTOR-RELATED"/>
    <property type="match status" value="1"/>
</dbReference>
<comment type="caution">
    <text evidence="1">The sequence shown here is derived from an EMBL/GenBank/DDBJ whole genome shotgun (WGS) entry which is preliminary data.</text>
</comment>
<dbReference type="EMBL" id="PCTA01000034">
    <property type="protein sequence ID" value="PIP61099.1"/>
    <property type="molecule type" value="Genomic_DNA"/>
</dbReference>
<accession>A0A2H0BUA5</accession>
<evidence type="ECO:0000313" key="2">
    <source>
        <dbReference type="Proteomes" id="UP000231246"/>
    </source>
</evidence>
<protein>
    <submittedName>
        <fullName evidence="1">Membrane protein insertion efficiency factor YidD</fullName>
    </submittedName>
</protein>
<evidence type="ECO:0000313" key="1">
    <source>
        <dbReference type="EMBL" id="PIP61099.1"/>
    </source>
</evidence>
<dbReference type="SMART" id="SM01234">
    <property type="entry name" value="Haemolytic"/>
    <property type="match status" value="1"/>
</dbReference>
<sequence length="70" mass="7974">MRNIVVQIIKAYRHMPFAPKGACRFIPSCSTYCEESILSHGTIIGSLLCMRRVLRCNPILTKELTHDPIE</sequence>
<dbReference type="InterPro" id="IPR002696">
    <property type="entry name" value="Membr_insert_effic_factor_YidD"/>
</dbReference>
<organism evidence="1 2">
    <name type="scientific">Candidatus Roizmanbacteria bacterium CG22_combo_CG10-13_8_21_14_all_38_20</name>
    <dbReference type="NCBI Taxonomy" id="1974862"/>
    <lineage>
        <taxon>Bacteria</taxon>
        <taxon>Candidatus Roizmaniibacteriota</taxon>
    </lineage>
</organism>
<name>A0A2H0BUA5_9BACT</name>
<dbReference type="Pfam" id="PF01809">
    <property type="entry name" value="YidD"/>
    <property type="match status" value="1"/>
</dbReference>
<reference evidence="1 2" key="1">
    <citation type="submission" date="2017-09" db="EMBL/GenBank/DDBJ databases">
        <title>Depth-based differentiation of microbial function through sediment-hosted aquifers and enrichment of novel symbionts in the deep terrestrial subsurface.</title>
        <authorList>
            <person name="Probst A.J."/>
            <person name="Ladd B."/>
            <person name="Jarett J.K."/>
            <person name="Geller-Mcgrath D.E."/>
            <person name="Sieber C.M."/>
            <person name="Emerson J.B."/>
            <person name="Anantharaman K."/>
            <person name="Thomas B.C."/>
            <person name="Malmstrom R."/>
            <person name="Stieglmeier M."/>
            <person name="Klingl A."/>
            <person name="Woyke T."/>
            <person name="Ryan C.M."/>
            <person name="Banfield J.F."/>
        </authorList>
    </citation>
    <scope>NUCLEOTIDE SEQUENCE [LARGE SCALE GENOMIC DNA]</scope>
    <source>
        <strain evidence="1">CG22_combo_CG10-13_8_21_14_all_38_20</strain>
    </source>
</reference>
<gene>
    <name evidence="1" type="ORF">COW99_05745</name>
</gene>